<dbReference type="EMBL" id="SPLM01000005">
    <property type="protein sequence ID" value="TMW67228.1"/>
    <property type="molecule type" value="Genomic_DNA"/>
</dbReference>
<dbReference type="Proteomes" id="UP000794436">
    <property type="component" value="Unassembled WGS sequence"/>
</dbReference>
<keyword evidence="2" id="KW-1185">Reference proteome</keyword>
<dbReference type="OrthoDB" id="122204at2759"/>
<proteinExistence type="predicted"/>
<evidence type="ECO:0000313" key="1">
    <source>
        <dbReference type="EMBL" id="TMW67228.1"/>
    </source>
</evidence>
<dbReference type="AlphaFoldDB" id="A0A8K1FR45"/>
<reference evidence="1" key="1">
    <citation type="submission" date="2019-03" db="EMBL/GenBank/DDBJ databases">
        <title>Long read genome sequence of the mycoparasitic Pythium oligandrum ATCC 38472 isolated from sugarbeet rhizosphere.</title>
        <authorList>
            <person name="Gaulin E."/>
        </authorList>
    </citation>
    <scope>NUCLEOTIDE SEQUENCE</scope>
    <source>
        <strain evidence="1">ATCC 38472_TT</strain>
    </source>
</reference>
<organism evidence="1 2">
    <name type="scientific">Pythium oligandrum</name>
    <name type="common">Mycoparasitic fungus</name>
    <dbReference type="NCBI Taxonomy" id="41045"/>
    <lineage>
        <taxon>Eukaryota</taxon>
        <taxon>Sar</taxon>
        <taxon>Stramenopiles</taxon>
        <taxon>Oomycota</taxon>
        <taxon>Peronosporomycetes</taxon>
        <taxon>Pythiales</taxon>
        <taxon>Pythiaceae</taxon>
        <taxon>Pythium</taxon>
    </lineage>
</organism>
<comment type="caution">
    <text evidence="1">The sequence shown here is derived from an EMBL/GenBank/DDBJ whole genome shotgun (WGS) entry which is preliminary data.</text>
</comment>
<sequence length="144" mass="16291">MMQTIWFKLVCAHDDDYLSDRIKASDSTMNVATFREQVQSKFRCTLAYLDAAQLKVFRNQAAFDTENRSSLLASASMNGLGSQEVDAVVVLAPPMRPSVEVSVARRDFTYEWRSELQRSCIAFEDLPFGADLKEFLTNPLPVKI</sequence>
<evidence type="ECO:0000313" key="2">
    <source>
        <dbReference type="Proteomes" id="UP000794436"/>
    </source>
</evidence>
<accession>A0A8K1FR45</accession>
<protein>
    <submittedName>
        <fullName evidence="1">Uncharacterized protein</fullName>
    </submittedName>
</protein>
<gene>
    <name evidence="1" type="ORF">Poli38472_012344</name>
</gene>
<name>A0A8K1FR45_PYTOL</name>